<evidence type="ECO:0000313" key="1">
    <source>
        <dbReference type="EMBL" id="TFK73845.1"/>
    </source>
</evidence>
<evidence type="ECO:0000313" key="2">
    <source>
        <dbReference type="Proteomes" id="UP000308600"/>
    </source>
</evidence>
<dbReference type="EMBL" id="ML208272">
    <property type="protein sequence ID" value="TFK73845.1"/>
    <property type="molecule type" value="Genomic_DNA"/>
</dbReference>
<name>A0ACD3B7N0_9AGAR</name>
<organism evidence="1 2">
    <name type="scientific">Pluteus cervinus</name>
    <dbReference type="NCBI Taxonomy" id="181527"/>
    <lineage>
        <taxon>Eukaryota</taxon>
        <taxon>Fungi</taxon>
        <taxon>Dikarya</taxon>
        <taxon>Basidiomycota</taxon>
        <taxon>Agaricomycotina</taxon>
        <taxon>Agaricomycetes</taxon>
        <taxon>Agaricomycetidae</taxon>
        <taxon>Agaricales</taxon>
        <taxon>Pluteineae</taxon>
        <taxon>Pluteaceae</taxon>
        <taxon>Pluteus</taxon>
    </lineage>
</organism>
<sequence length="290" mass="32487">MAQPPPADREAISTSVTVSKRDGSQETIFQSKHFCGSDADVTIISNDDVRFQLHKKNLAFCTGGFPPVEFSKTSDEREEVNLSERGYILDLLFHFVYPQRYPNLATIHIDVLSELAEAAEKYQVFGAISVCQAFMILQIPNHPIDVFAYATWYDYLDIADRVAPLVLGTPLNILAERLPPAAVTGWARYLVSWDTVRSKWTALILDSITATSVQVDRPSMVQYTTTFCKNSRGSRALLTELAKHMVPQTKLLDLAAAVVCNHCKSSYADNLIREAPTLYSQFAKFNTFLH</sequence>
<accession>A0ACD3B7N0</accession>
<gene>
    <name evidence="1" type="ORF">BDN72DRAFT_956184</name>
</gene>
<protein>
    <submittedName>
        <fullName evidence="1">Uncharacterized protein</fullName>
    </submittedName>
</protein>
<keyword evidence="2" id="KW-1185">Reference proteome</keyword>
<proteinExistence type="predicted"/>
<dbReference type="Proteomes" id="UP000308600">
    <property type="component" value="Unassembled WGS sequence"/>
</dbReference>
<reference evidence="1 2" key="1">
    <citation type="journal article" date="2019" name="Nat. Ecol. Evol.">
        <title>Megaphylogeny resolves global patterns of mushroom evolution.</title>
        <authorList>
            <person name="Varga T."/>
            <person name="Krizsan K."/>
            <person name="Foldi C."/>
            <person name="Dima B."/>
            <person name="Sanchez-Garcia M."/>
            <person name="Sanchez-Ramirez S."/>
            <person name="Szollosi G.J."/>
            <person name="Szarkandi J.G."/>
            <person name="Papp V."/>
            <person name="Albert L."/>
            <person name="Andreopoulos W."/>
            <person name="Angelini C."/>
            <person name="Antonin V."/>
            <person name="Barry K.W."/>
            <person name="Bougher N.L."/>
            <person name="Buchanan P."/>
            <person name="Buyck B."/>
            <person name="Bense V."/>
            <person name="Catcheside P."/>
            <person name="Chovatia M."/>
            <person name="Cooper J."/>
            <person name="Damon W."/>
            <person name="Desjardin D."/>
            <person name="Finy P."/>
            <person name="Geml J."/>
            <person name="Haridas S."/>
            <person name="Hughes K."/>
            <person name="Justo A."/>
            <person name="Karasinski D."/>
            <person name="Kautmanova I."/>
            <person name="Kiss B."/>
            <person name="Kocsube S."/>
            <person name="Kotiranta H."/>
            <person name="LaButti K.M."/>
            <person name="Lechner B.E."/>
            <person name="Liimatainen K."/>
            <person name="Lipzen A."/>
            <person name="Lukacs Z."/>
            <person name="Mihaltcheva S."/>
            <person name="Morgado L.N."/>
            <person name="Niskanen T."/>
            <person name="Noordeloos M.E."/>
            <person name="Ohm R.A."/>
            <person name="Ortiz-Santana B."/>
            <person name="Ovrebo C."/>
            <person name="Racz N."/>
            <person name="Riley R."/>
            <person name="Savchenko A."/>
            <person name="Shiryaev A."/>
            <person name="Soop K."/>
            <person name="Spirin V."/>
            <person name="Szebenyi C."/>
            <person name="Tomsovsky M."/>
            <person name="Tulloss R.E."/>
            <person name="Uehling J."/>
            <person name="Grigoriev I.V."/>
            <person name="Vagvolgyi C."/>
            <person name="Papp T."/>
            <person name="Martin F.M."/>
            <person name="Miettinen O."/>
            <person name="Hibbett D.S."/>
            <person name="Nagy L.G."/>
        </authorList>
    </citation>
    <scope>NUCLEOTIDE SEQUENCE [LARGE SCALE GENOMIC DNA]</scope>
    <source>
        <strain evidence="1 2">NL-1719</strain>
    </source>
</reference>